<reference evidence="1" key="1">
    <citation type="journal article" date="2015" name="Nature">
        <title>Complex archaea that bridge the gap between prokaryotes and eukaryotes.</title>
        <authorList>
            <person name="Spang A."/>
            <person name="Saw J.H."/>
            <person name="Jorgensen S.L."/>
            <person name="Zaremba-Niedzwiedzka K."/>
            <person name="Martijn J."/>
            <person name="Lind A.E."/>
            <person name="van Eijk R."/>
            <person name="Schleper C."/>
            <person name="Guy L."/>
            <person name="Ettema T.J."/>
        </authorList>
    </citation>
    <scope>NUCLEOTIDE SEQUENCE</scope>
</reference>
<dbReference type="AlphaFoldDB" id="A0A0F9SYD7"/>
<organism evidence="1">
    <name type="scientific">marine sediment metagenome</name>
    <dbReference type="NCBI Taxonomy" id="412755"/>
    <lineage>
        <taxon>unclassified sequences</taxon>
        <taxon>metagenomes</taxon>
        <taxon>ecological metagenomes</taxon>
    </lineage>
</organism>
<name>A0A0F9SYD7_9ZZZZ</name>
<dbReference type="EMBL" id="LAZR01000334">
    <property type="protein sequence ID" value="KKN73975.1"/>
    <property type="molecule type" value="Genomic_DNA"/>
</dbReference>
<comment type="caution">
    <text evidence="1">The sequence shown here is derived from an EMBL/GenBank/DDBJ whole genome shotgun (WGS) entry which is preliminary data.</text>
</comment>
<protein>
    <submittedName>
        <fullName evidence="1">Uncharacterized protein</fullName>
    </submittedName>
</protein>
<gene>
    <name evidence="1" type="ORF">LCGC14_0395410</name>
</gene>
<proteinExistence type="predicted"/>
<evidence type="ECO:0000313" key="1">
    <source>
        <dbReference type="EMBL" id="KKN73975.1"/>
    </source>
</evidence>
<sequence length="91" mass="10418">MSDGAESAKRESQVGQEINDLLVTIDSLEELFHLVESRLENVLTDRVPVNADEKEKESAPRVPLASRIREMRLRIQTVNANLNEFQDRLEN</sequence>
<accession>A0A0F9SYD7</accession>